<accession>A0A9N9ITR7</accession>
<proteinExistence type="predicted"/>
<protein>
    <submittedName>
        <fullName evidence="1">8826_t:CDS:1</fullName>
    </submittedName>
</protein>
<name>A0A9N9ITR7_9GLOM</name>
<sequence>KTSRYDTMKLEFVKRHKNSVEYKNSLQILNLSQTGIKEDVNQILEIGMDSVVTQMRNIYFLTLQNIAINIYPDLTNLVNYQKEHPTSMVNDIPLQVL</sequence>
<dbReference type="Proteomes" id="UP000789570">
    <property type="component" value="Unassembled WGS sequence"/>
</dbReference>
<feature type="non-terminal residue" evidence="1">
    <location>
        <position position="1"/>
    </location>
</feature>
<evidence type="ECO:0000313" key="1">
    <source>
        <dbReference type="EMBL" id="CAG8749437.1"/>
    </source>
</evidence>
<dbReference type="OrthoDB" id="2417653at2759"/>
<reference evidence="1" key="1">
    <citation type="submission" date="2021-06" db="EMBL/GenBank/DDBJ databases">
        <authorList>
            <person name="Kallberg Y."/>
            <person name="Tangrot J."/>
            <person name="Rosling A."/>
        </authorList>
    </citation>
    <scope>NUCLEOTIDE SEQUENCE</scope>
    <source>
        <strain evidence="1">UK204</strain>
    </source>
</reference>
<evidence type="ECO:0000313" key="2">
    <source>
        <dbReference type="Proteomes" id="UP000789570"/>
    </source>
</evidence>
<dbReference type="EMBL" id="CAJVPQ010017814">
    <property type="protein sequence ID" value="CAG8749437.1"/>
    <property type="molecule type" value="Genomic_DNA"/>
</dbReference>
<gene>
    <name evidence="1" type="ORF">FCALED_LOCUS16202</name>
</gene>
<dbReference type="AlphaFoldDB" id="A0A9N9ITR7"/>
<comment type="caution">
    <text evidence="1">The sequence shown here is derived from an EMBL/GenBank/DDBJ whole genome shotgun (WGS) entry which is preliminary data.</text>
</comment>
<keyword evidence="2" id="KW-1185">Reference proteome</keyword>
<organism evidence="1 2">
    <name type="scientific">Funneliformis caledonium</name>
    <dbReference type="NCBI Taxonomy" id="1117310"/>
    <lineage>
        <taxon>Eukaryota</taxon>
        <taxon>Fungi</taxon>
        <taxon>Fungi incertae sedis</taxon>
        <taxon>Mucoromycota</taxon>
        <taxon>Glomeromycotina</taxon>
        <taxon>Glomeromycetes</taxon>
        <taxon>Glomerales</taxon>
        <taxon>Glomeraceae</taxon>
        <taxon>Funneliformis</taxon>
    </lineage>
</organism>